<dbReference type="EMBL" id="JABWDY010001492">
    <property type="protein sequence ID" value="KAF5207379.1"/>
    <property type="molecule type" value="Genomic_DNA"/>
</dbReference>
<sequence length="61" mass="6918">MASDAEEAKVCDQEEREQLERNMRERDTIATRKLVVQGVFHLKNGANSLVAVKVVFTSKLQ</sequence>
<protein>
    <submittedName>
        <fullName evidence="2">Uncharacterized protein</fullName>
    </submittedName>
</protein>
<dbReference type="Proteomes" id="UP000554482">
    <property type="component" value="Unassembled WGS sequence"/>
</dbReference>
<keyword evidence="3" id="KW-1185">Reference proteome</keyword>
<gene>
    <name evidence="2" type="ORF">FRX31_003034</name>
</gene>
<evidence type="ECO:0000313" key="2">
    <source>
        <dbReference type="EMBL" id="KAF5207379.1"/>
    </source>
</evidence>
<comment type="caution">
    <text evidence="2">The sequence shown here is derived from an EMBL/GenBank/DDBJ whole genome shotgun (WGS) entry which is preliminary data.</text>
</comment>
<evidence type="ECO:0000313" key="3">
    <source>
        <dbReference type="Proteomes" id="UP000554482"/>
    </source>
</evidence>
<proteinExistence type="predicted"/>
<organism evidence="2 3">
    <name type="scientific">Thalictrum thalictroides</name>
    <name type="common">Rue-anemone</name>
    <name type="synonym">Anemone thalictroides</name>
    <dbReference type="NCBI Taxonomy" id="46969"/>
    <lineage>
        <taxon>Eukaryota</taxon>
        <taxon>Viridiplantae</taxon>
        <taxon>Streptophyta</taxon>
        <taxon>Embryophyta</taxon>
        <taxon>Tracheophyta</taxon>
        <taxon>Spermatophyta</taxon>
        <taxon>Magnoliopsida</taxon>
        <taxon>Ranunculales</taxon>
        <taxon>Ranunculaceae</taxon>
        <taxon>Thalictroideae</taxon>
        <taxon>Thalictrum</taxon>
    </lineage>
</organism>
<evidence type="ECO:0000256" key="1">
    <source>
        <dbReference type="SAM" id="MobiDB-lite"/>
    </source>
</evidence>
<name>A0A7J6XCN7_THATH</name>
<accession>A0A7J6XCN7</accession>
<feature type="region of interest" description="Disordered" evidence="1">
    <location>
        <begin position="1"/>
        <end position="24"/>
    </location>
</feature>
<feature type="non-terminal residue" evidence="2">
    <location>
        <position position="1"/>
    </location>
</feature>
<dbReference type="AlphaFoldDB" id="A0A7J6XCN7"/>
<reference evidence="2 3" key="1">
    <citation type="submission" date="2020-06" db="EMBL/GenBank/DDBJ databases">
        <title>Transcriptomic and genomic resources for Thalictrum thalictroides and T. hernandezii: Facilitating candidate gene discovery in an emerging model plant lineage.</title>
        <authorList>
            <person name="Arias T."/>
            <person name="Riano-Pachon D.M."/>
            <person name="Di Stilio V.S."/>
        </authorList>
    </citation>
    <scope>NUCLEOTIDE SEQUENCE [LARGE SCALE GENOMIC DNA]</scope>
    <source>
        <strain evidence="3">cv. WT478/WT964</strain>
        <tissue evidence="2">Leaves</tissue>
    </source>
</reference>